<reference evidence="1 2" key="1">
    <citation type="journal article" date="2021" name="Elife">
        <title>Chloroplast acquisition without the gene transfer in kleptoplastic sea slugs, Plakobranchus ocellatus.</title>
        <authorList>
            <person name="Maeda T."/>
            <person name="Takahashi S."/>
            <person name="Yoshida T."/>
            <person name="Shimamura S."/>
            <person name="Takaki Y."/>
            <person name="Nagai Y."/>
            <person name="Toyoda A."/>
            <person name="Suzuki Y."/>
            <person name="Arimoto A."/>
            <person name="Ishii H."/>
            <person name="Satoh N."/>
            <person name="Nishiyama T."/>
            <person name="Hasebe M."/>
            <person name="Maruyama T."/>
            <person name="Minagawa J."/>
            <person name="Obokata J."/>
            <person name="Shigenobu S."/>
        </authorList>
    </citation>
    <scope>NUCLEOTIDE SEQUENCE [LARGE SCALE GENOMIC DNA]</scope>
</reference>
<dbReference type="EMBL" id="BMAT01005338">
    <property type="protein sequence ID" value="GFR91317.1"/>
    <property type="molecule type" value="Genomic_DNA"/>
</dbReference>
<gene>
    <name evidence="1" type="ORF">ElyMa_002589800</name>
</gene>
<name>A0AAV4GZK8_9GAST</name>
<proteinExistence type="predicted"/>
<evidence type="ECO:0000313" key="1">
    <source>
        <dbReference type="EMBL" id="GFR91317.1"/>
    </source>
</evidence>
<organism evidence="1 2">
    <name type="scientific">Elysia marginata</name>
    <dbReference type="NCBI Taxonomy" id="1093978"/>
    <lineage>
        <taxon>Eukaryota</taxon>
        <taxon>Metazoa</taxon>
        <taxon>Spiralia</taxon>
        <taxon>Lophotrochozoa</taxon>
        <taxon>Mollusca</taxon>
        <taxon>Gastropoda</taxon>
        <taxon>Heterobranchia</taxon>
        <taxon>Euthyneura</taxon>
        <taxon>Panpulmonata</taxon>
        <taxon>Sacoglossa</taxon>
        <taxon>Placobranchoidea</taxon>
        <taxon>Plakobranchidae</taxon>
        <taxon>Elysia</taxon>
    </lineage>
</organism>
<comment type="caution">
    <text evidence="1">The sequence shown here is derived from an EMBL/GenBank/DDBJ whole genome shotgun (WGS) entry which is preliminary data.</text>
</comment>
<evidence type="ECO:0000313" key="2">
    <source>
        <dbReference type="Proteomes" id="UP000762676"/>
    </source>
</evidence>
<keyword evidence="2" id="KW-1185">Reference proteome</keyword>
<sequence>MNSTNVLNAYVSFRCLNFNVPVNFDVISETALGTIESMLPHCDVRIASIHHIQSHYPDTGPTRLNMKSIMPDTRQISCENQLSSPWFDSAGDRTTHLPISERVSYR</sequence>
<accession>A0AAV4GZK8</accession>
<dbReference type="Proteomes" id="UP000762676">
    <property type="component" value="Unassembled WGS sequence"/>
</dbReference>
<dbReference type="AlphaFoldDB" id="A0AAV4GZK8"/>
<protein>
    <submittedName>
        <fullName evidence="1">Uncharacterized protein</fullName>
    </submittedName>
</protein>